<dbReference type="GeneTree" id="ENSGT00940000156462"/>
<dbReference type="PANTHER" id="PTHR24020:SF13">
    <property type="entry name" value="COLLAGEN ALPHA-3(VI) CHAIN"/>
    <property type="match status" value="1"/>
</dbReference>
<reference evidence="9" key="1">
    <citation type="submission" date="2025-08" db="UniProtKB">
        <authorList>
            <consortium name="Ensembl"/>
        </authorList>
    </citation>
    <scope>IDENTIFICATION</scope>
</reference>
<dbReference type="Ensembl" id="ENSLBET00000038305.1">
    <property type="protein sequence ID" value="ENSLBEP00000036773.1"/>
    <property type="gene ID" value="ENSLBEG00000027476.1"/>
</dbReference>
<dbReference type="Pfam" id="PF00092">
    <property type="entry name" value="VWA"/>
    <property type="match status" value="3"/>
</dbReference>
<name>A0A3Q3H0I7_9LABR</name>
<evidence type="ECO:0000256" key="2">
    <source>
        <dbReference type="ARBA" id="ARBA00022525"/>
    </source>
</evidence>
<evidence type="ECO:0000256" key="6">
    <source>
        <dbReference type="ARBA" id="ARBA00022889"/>
    </source>
</evidence>
<keyword evidence="4" id="KW-0732">Signal</keyword>
<organism evidence="9 10">
    <name type="scientific">Labrus bergylta</name>
    <name type="common">ballan wrasse</name>
    <dbReference type="NCBI Taxonomy" id="56723"/>
    <lineage>
        <taxon>Eukaryota</taxon>
        <taxon>Metazoa</taxon>
        <taxon>Chordata</taxon>
        <taxon>Craniata</taxon>
        <taxon>Vertebrata</taxon>
        <taxon>Euteleostomi</taxon>
        <taxon>Actinopterygii</taxon>
        <taxon>Neopterygii</taxon>
        <taxon>Teleostei</taxon>
        <taxon>Neoteleostei</taxon>
        <taxon>Acanthomorphata</taxon>
        <taxon>Eupercaria</taxon>
        <taxon>Labriformes</taxon>
        <taxon>Labridae</taxon>
        <taxon>Labrus</taxon>
    </lineage>
</organism>
<proteinExistence type="predicted"/>
<evidence type="ECO:0000256" key="7">
    <source>
        <dbReference type="ARBA" id="ARBA00023119"/>
    </source>
</evidence>
<dbReference type="GO" id="GO:0005615">
    <property type="term" value="C:extracellular space"/>
    <property type="evidence" value="ECO:0007669"/>
    <property type="project" value="TreeGrafter"/>
</dbReference>
<dbReference type="SUPFAM" id="SSF53300">
    <property type="entry name" value="vWA-like"/>
    <property type="match status" value="3"/>
</dbReference>
<keyword evidence="5" id="KW-0677">Repeat</keyword>
<keyword evidence="6" id="KW-0130">Cell adhesion</keyword>
<comment type="subcellular location">
    <subcellularLocation>
        <location evidence="1">Secreted</location>
        <location evidence="1">Extracellular space</location>
        <location evidence="1">Extracellular matrix</location>
    </subcellularLocation>
</comment>
<protein>
    <recommendedName>
        <fullName evidence="8">VWFA domain-containing protein</fullName>
    </recommendedName>
</protein>
<evidence type="ECO:0000256" key="1">
    <source>
        <dbReference type="ARBA" id="ARBA00004498"/>
    </source>
</evidence>
<dbReference type="PANTHER" id="PTHR24020">
    <property type="entry name" value="COLLAGEN ALPHA"/>
    <property type="match status" value="1"/>
</dbReference>
<reference evidence="9" key="2">
    <citation type="submission" date="2025-09" db="UniProtKB">
        <authorList>
            <consortium name="Ensembl"/>
        </authorList>
    </citation>
    <scope>IDENTIFICATION</scope>
</reference>
<dbReference type="AlphaFoldDB" id="A0A3Q3H0I7"/>
<evidence type="ECO:0000313" key="9">
    <source>
        <dbReference type="Ensembl" id="ENSLBEP00000036773.1"/>
    </source>
</evidence>
<dbReference type="Gene3D" id="3.40.50.410">
    <property type="entry name" value="von Willebrand factor, type A domain"/>
    <property type="match status" value="3"/>
</dbReference>
<feature type="domain" description="VWFA" evidence="8">
    <location>
        <begin position="40"/>
        <end position="216"/>
    </location>
</feature>
<evidence type="ECO:0000256" key="5">
    <source>
        <dbReference type="ARBA" id="ARBA00022737"/>
    </source>
</evidence>
<dbReference type="PROSITE" id="PS50234">
    <property type="entry name" value="VWFA"/>
    <property type="match status" value="3"/>
</dbReference>
<evidence type="ECO:0000259" key="8">
    <source>
        <dbReference type="PROSITE" id="PS50234"/>
    </source>
</evidence>
<keyword evidence="2" id="KW-0964">Secreted</keyword>
<dbReference type="InterPro" id="IPR050525">
    <property type="entry name" value="ECM_Assembly_Org"/>
</dbReference>
<accession>A0A3Q3H0I7</accession>
<feature type="domain" description="VWFA" evidence="8">
    <location>
        <begin position="440"/>
        <end position="616"/>
    </location>
</feature>
<dbReference type="InterPro" id="IPR002035">
    <property type="entry name" value="VWF_A"/>
</dbReference>
<evidence type="ECO:0000256" key="3">
    <source>
        <dbReference type="ARBA" id="ARBA00022530"/>
    </source>
</evidence>
<dbReference type="PRINTS" id="PR00453">
    <property type="entry name" value="VWFADOMAIN"/>
</dbReference>
<feature type="domain" description="VWFA" evidence="8">
    <location>
        <begin position="261"/>
        <end position="400"/>
    </location>
</feature>
<keyword evidence="3" id="KW-0272">Extracellular matrix</keyword>
<dbReference type="InterPro" id="IPR036465">
    <property type="entry name" value="vWFA_dom_sf"/>
</dbReference>
<evidence type="ECO:0000256" key="4">
    <source>
        <dbReference type="ARBA" id="ARBA00022729"/>
    </source>
</evidence>
<sequence length="656" mass="72941">MSNNNFSPPWRLWLSRSPQNHHLFLVSVITSTPREGEKRDVVFLIDGTTAVRSEFPAIREMISRVVEKLDVGLDRVRISVVQHSDDPKLEFLLNEFSTKDEVRQAVTKLRSRGGNSLNTGRALEYVGKTIFQRSAGSRIEDGVPQFLILVTGGKSSDDVSIAADQLKKSQVAPVAIGSRNADANELKQISLKPELVYRVDNFRQLPGVETQLIDSVKTITTADIISSYVPPTVIIGKKYYLYLFFLVRPLFAETLDLGKKDIIFLIDGSETTGPAGIAHIRDFILNIVQQLDVQPDRVRVAVVQYGDRAKTEFSLNSYNSKQAVTSAIKMLRQMGGRSSNLADAIEYVIQNELKPSAGVRLSDASQHLVVLTGGRSPQDVSIYGPLLKGSRVNCIGVGTGGANTKQLTHFFSFHPSLPVCFRYLIFPPLALGLPPPKKADIVFLVDGSINLGRANFDEVMNFINNLVDLFFTERDNLQIGLAHYAADVTDTFYLNTYKNRQDIMDAILRTEYKGGQRLNTGAAIRHVQDVYFTKEKGSRMDEGAPQILMVINGGRMADDGKTAALGLKKKGVRIFAVGVGDTANELEDLASESSTVARSSTFQELSELNEQILETLDDEVKGKLCVGQHCREGLLWRAMQMYRHQRRQRSSWTPRI</sequence>
<evidence type="ECO:0000313" key="10">
    <source>
        <dbReference type="Proteomes" id="UP000261660"/>
    </source>
</evidence>
<dbReference type="Proteomes" id="UP000261660">
    <property type="component" value="Unplaced"/>
</dbReference>
<dbReference type="GO" id="GO:0005581">
    <property type="term" value="C:collagen trimer"/>
    <property type="evidence" value="ECO:0007669"/>
    <property type="project" value="UniProtKB-KW"/>
</dbReference>
<keyword evidence="7" id="KW-0176">Collagen</keyword>
<dbReference type="SMART" id="SM00327">
    <property type="entry name" value="VWA"/>
    <property type="match status" value="3"/>
</dbReference>
<dbReference type="GO" id="GO:0007155">
    <property type="term" value="P:cell adhesion"/>
    <property type="evidence" value="ECO:0007669"/>
    <property type="project" value="UniProtKB-KW"/>
</dbReference>
<dbReference type="FunFam" id="3.40.50.410:FF:000003">
    <property type="entry name" value="Collagen type VI alpha 3 chain"/>
    <property type="match status" value="3"/>
</dbReference>
<keyword evidence="10" id="KW-1185">Reference proteome</keyword>